<dbReference type="PROSITE" id="PS50943">
    <property type="entry name" value="HTH_CROC1"/>
    <property type="match status" value="1"/>
</dbReference>
<dbReference type="Gene3D" id="1.10.260.40">
    <property type="entry name" value="lambda repressor-like DNA-binding domains"/>
    <property type="match status" value="1"/>
</dbReference>
<evidence type="ECO:0000313" key="3">
    <source>
        <dbReference type="Proteomes" id="UP000217311"/>
    </source>
</evidence>
<dbReference type="AlphaFoldDB" id="A0A290MQN9"/>
<dbReference type="SMART" id="SM00530">
    <property type="entry name" value="HTH_XRE"/>
    <property type="match status" value="1"/>
</dbReference>
<dbReference type="GO" id="GO:0003677">
    <property type="term" value="F:DNA binding"/>
    <property type="evidence" value="ECO:0007669"/>
    <property type="project" value="InterPro"/>
</dbReference>
<reference evidence="3" key="1">
    <citation type="submission" date="2017-09" db="EMBL/GenBank/DDBJ databases">
        <title>Genome evolution observed in wild isolates of Caulobacter crescentus.</title>
        <authorList>
            <person name="Ely B."/>
            <person name="Wilson K."/>
            <person name="Scott D."/>
        </authorList>
    </citation>
    <scope>NUCLEOTIDE SEQUENCE [LARGE SCALE GENOMIC DNA]</scope>
    <source>
        <strain evidence="3">CB13b1a</strain>
    </source>
</reference>
<dbReference type="SUPFAM" id="SSF47413">
    <property type="entry name" value="lambda repressor-like DNA-binding domains"/>
    <property type="match status" value="1"/>
</dbReference>
<dbReference type="Pfam" id="PF01381">
    <property type="entry name" value="HTH_3"/>
    <property type="match status" value="1"/>
</dbReference>
<dbReference type="InterPro" id="IPR001387">
    <property type="entry name" value="Cro/C1-type_HTH"/>
</dbReference>
<protein>
    <submittedName>
        <fullName evidence="2">XRE family transcriptional regulator</fullName>
    </submittedName>
</protein>
<dbReference type="Proteomes" id="UP000217311">
    <property type="component" value="Chromosome"/>
</dbReference>
<name>A0A290MQN9_CAUVI</name>
<organism evidence="2 3">
    <name type="scientific">Caulobacter vibrioides</name>
    <name type="common">Caulobacter crescentus</name>
    <dbReference type="NCBI Taxonomy" id="155892"/>
    <lineage>
        <taxon>Bacteria</taxon>
        <taxon>Pseudomonadati</taxon>
        <taxon>Pseudomonadota</taxon>
        <taxon>Alphaproteobacteria</taxon>
        <taxon>Caulobacterales</taxon>
        <taxon>Caulobacteraceae</taxon>
        <taxon>Caulobacter</taxon>
    </lineage>
</organism>
<feature type="domain" description="HTH cro/C1-type" evidence="1">
    <location>
        <begin position="22"/>
        <end position="76"/>
    </location>
</feature>
<dbReference type="CDD" id="cd00093">
    <property type="entry name" value="HTH_XRE"/>
    <property type="match status" value="1"/>
</dbReference>
<evidence type="ECO:0000313" key="2">
    <source>
        <dbReference type="EMBL" id="ATC34085.1"/>
    </source>
</evidence>
<evidence type="ECO:0000259" key="1">
    <source>
        <dbReference type="PROSITE" id="PS50943"/>
    </source>
</evidence>
<gene>
    <name evidence="2" type="ORF">CA606_18085</name>
</gene>
<sequence>MAFDAEAGRTPNPIDVAVGRRMRDRRKTLGMSQEALAAALGITFQQIQKYESGANRISASKLYAAARTLQTPVQSFFFGLPDPVADPDAAIEVEPAGQALIDTQAGARLARAALALPQDLLVKLANIAEAIADAVATQQPKADAQ</sequence>
<dbReference type="InterPro" id="IPR010982">
    <property type="entry name" value="Lambda_DNA-bd_dom_sf"/>
</dbReference>
<dbReference type="EMBL" id="CP023315">
    <property type="protein sequence ID" value="ATC34085.1"/>
    <property type="molecule type" value="Genomic_DNA"/>
</dbReference>
<dbReference type="RefSeq" id="WP_096053435.1">
    <property type="nucleotide sequence ID" value="NZ_CP023315.3"/>
</dbReference>
<proteinExistence type="predicted"/>
<accession>A0A290MQN9</accession>